<proteinExistence type="predicted"/>
<dbReference type="Proteomes" id="UP001140091">
    <property type="component" value="Unassembled WGS sequence"/>
</dbReference>
<protein>
    <submittedName>
        <fullName evidence="2">Uncharacterized protein</fullName>
    </submittedName>
</protein>
<feature type="compositionally biased region" description="Basic and acidic residues" evidence="1">
    <location>
        <begin position="75"/>
        <end position="97"/>
    </location>
</feature>
<keyword evidence="3" id="KW-1185">Reference proteome</keyword>
<sequence length="275" mass="30796">MCILPAYLADEDAEWLDRAGNIIDEQHVVNILEGAEDYNAAFQALSAADRVIAQRLRELGENMPSVPAKPQECSHNGKMDSGNSKEKNSAKGEPPKFEKKENVMVAQWIEVLDWYYANGKSQVETASHFDPIYPNLQIKQPLVSSWLKEEEKWHAQWAQANHNSDRTSKHVCLVKQPEVTKMLELWTTTALADGLVLTGEVLRQKYNLCEVADASHGKCQGIFDWNQQKTAAGVMAADAGSTVLARIDPLYYLSQKCLGINLCRWLEYQKGNGSS</sequence>
<dbReference type="EMBL" id="JANBPK010000725">
    <property type="protein sequence ID" value="KAJ2934134.1"/>
    <property type="molecule type" value="Genomic_DNA"/>
</dbReference>
<accession>A0A9W8MMQ2</accession>
<evidence type="ECO:0000256" key="1">
    <source>
        <dbReference type="SAM" id="MobiDB-lite"/>
    </source>
</evidence>
<dbReference type="AlphaFoldDB" id="A0A9W8MMQ2"/>
<dbReference type="OrthoDB" id="2507562at2759"/>
<feature type="region of interest" description="Disordered" evidence="1">
    <location>
        <begin position="62"/>
        <end position="97"/>
    </location>
</feature>
<evidence type="ECO:0000313" key="3">
    <source>
        <dbReference type="Proteomes" id="UP001140091"/>
    </source>
</evidence>
<organism evidence="2 3">
    <name type="scientific">Candolleomyces eurysporus</name>
    <dbReference type="NCBI Taxonomy" id="2828524"/>
    <lineage>
        <taxon>Eukaryota</taxon>
        <taxon>Fungi</taxon>
        <taxon>Dikarya</taxon>
        <taxon>Basidiomycota</taxon>
        <taxon>Agaricomycotina</taxon>
        <taxon>Agaricomycetes</taxon>
        <taxon>Agaricomycetidae</taxon>
        <taxon>Agaricales</taxon>
        <taxon>Agaricineae</taxon>
        <taxon>Psathyrellaceae</taxon>
        <taxon>Candolleomyces</taxon>
    </lineage>
</organism>
<reference evidence="2" key="1">
    <citation type="submission" date="2022-06" db="EMBL/GenBank/DDBJ databases">
        <title>Genome Sequence of Candolleomyces eurysporus.</title>
        <authorList>
            <person name="Buettner E."/>
        </authorList>
    </citation>
    <scope>NUCLEOTIDE SEQUENCE</scope>
    <source>
        <strain evidence="2">VTCC 930004</strain>
    </source>
</reference>
<name>A0A9W8MMQ2_9AGAR</name>
<comment type="caution">
    <text evidence="2">The sequence shown here is derived from an EMBL/GenBank/DDBJ whole genome shotgun (WGS) entry which is preliminary data.</text>
</comment>
<feature type="non-terminal residue" evidence="2">
    <location>
        <position position="1"/>
    </location>
</feature>
<evidence type="ECO:0000313" key="2">
    <source>
        <dbReference type="EMBL" id="KAJ2934134.1"/>
    </source>
</evidence>
<gene>
    <name evidence="2" type="ORF">H1R20_g2940</name>
</gene>